<dbReference type="Proteomes" id="UP000410492">
    <property type="component" value="Unassembled WGS sequence"/>
</dbReference>
<sequence>MILLNKCIKYKLGCIQIFYKIESNVSILKSYLENLQTKLDRTKNKRYLVWQNTQTCFKNRIRSGVIVNLQYKDPKLFLKNAFKSFSIQVRKQLQKSQIIVNAAFCGEFIKPQTAETSLKHLTTNNQIIDYNIDLKNWYKINIIEKILKKFDDFQEKDSGWALLRILHLKVNINQYTPINIGISTYIEVPEFIKKSKSVINIKNNDSYCFLCKVNCSAC</sequence>
<evidence type="ECO:0000313" key="2">
    <source>
        <dbReference type="Proteomes" id="UP000410492"/>
    </source>
</evidence>
<feature type="non-terminal residue" evidence="1">
    <location>
        <position position="218"/>
    </location>
</feature>
<reference evidence="1 2" key="1">
    <citation type="submission" date="2019-01" db="EMBL/GenBank/DDBJ databases">
        <authorList>
            <person name="Sayadi A."/>
        </authorList>
    </citation>
    <scope>NUCLEOTIDE SEQUENCE [LARGE SCALE GENOMIC DNA]</scope>
</reference>
<accession>A0A653BL41</accession>
<protein>
    <submittedName>
        <fullName evidence="1">Uncharacterized protein</fullName>
    </submittedName>
</protein>
<dbReference type="OrthoDB" id="2419425at2759"/>
<proteinExistence type="predicted"/>
<evidence type="ECO:0000313" key="1">
    <source>
        <dbReference type="EMBL" id="VEN36308.1"/>
    </source>
</evidence>
<gene>
    <name evidence="1" type="ORF">CALMAC_LOCUS1964</name>
</gene>
<dbReference type="PANTHER" id="PTHR31511:SF12">
    <property type="entry name" value="RHO TERMINATION FACTOR N-TERMINAL DOMAIN-CONTAINING PROTEIN"/>
    <property type="match status" value="1"/>
</dbReference>
<keyword evidence="2" id="KW-1185">Reference proteome</keyword>
<organism evidence="1 2">
    <name type="scientific">Callosobruchus maculatus</name>
    <name type="common">Southern cowpea weevil</name>
    <name type="synonym">Pulse bruchid</name>
    <dbReference type="NCBI Taxonomy" id="64391"/>
    <lineage>
        <taxon>Eukaryota</taxon>
        <taxon>Metazoa</taxon>
        <taxon>Ecdysozoa</taxon>
        <taxon>Arthropoda</taxon>
        <taxon>Hexapoda</taxon>
        <taxon>Insecta</taxon>
        <taxon>Pterygota</taxon>
        <taxon>Neoptera</taxon>
        <taxon>Endopterygota</taxon>
        <taxon>Coleoptera</taxon>
        <taxon>Polyphaga</taxon>
        <taxon>Cucujiformia</taxon>
        <taxon>Chrysomeloidea</taxon>
        <taxon>Chrysomelidae</taxon>
        <taxon>Bruchinae</taxon>
        <taxon>Bruchini</taxon>
        <taxon>Callosobruchus</taxon>
    </lineage>
</organism>
<name>A0A653BL41_CALMS</name>
<dbReference type="EMBL" id="CAACVG010002313">
    <property type="protein sequence ID" value="VEN36308.1"/>
    <property type="molecule type" value="Genomic_DNA"/>
</dbReference>
<dbReference type="AlphaFoldDB" id="A0A653BL41"/>
<dbReference type="PANTHER" id="PTHR31511">
    <property type="entry name" value="PROTEIN CBG23764"/>
    <property type="match status" value="1"/>
</dbReference>